<reference evidence="9" key="1">
    <citation type="submission" date="2016-09" db="EMBL/GenBank/DDBJ databases">
        <authorList>
            <person name="Hebert L."/>
            <person name="Moumen B."/>
        </authorList>
    </citation>
    <scope>NUCLEOTIDE SEQUENCE [LARGE SCALE GENOMIC DNA]</scope>
    <source>
        <strain evidence="9">OVI</strain>
    </source>
</reference>
<keyword evidence="3" id="KW-0813">Transport</keyword>
<dbReference type="InterPro" id="IPR048319">
    <property type="entry name" value="Vps52_CC"/>
</dbReference>
<dbReference type="InterPro" id="IPR007258">
    <property type="entry name" value="Vps52"/>
</dbReference>
<dbReference type="GO" id="GO:0019905">
    <property type="term" value="F:syntaxin binding"/>
    <property type="evidence" value="ECO:0007669"/>
    <property type="project" value="TreeGrafter"/>
</dbReference>
<dbReference type="Pfam" id="PF04129">
    <property type="entry name" value="Vps52_CC"/>
    <property type="match status" value="1"/>
</dbReference>
<dbReference type="AlphaFoldDB" id="A0A1G4II42"/>
<gene>
    <name evidence="9" type="ORF">TEOVI_000353800</name>
</gene>
<dbReference type="GO" id="GO:0032456">
    <property type="term" value="P:endocytic recycling"/>
    <property type="evidence" value="ECO:0007669"/>
    <property type="project" value="TreeGrafter"/>
</dbReference>
<dbReference type="Proteomes" id="UP000195570">
    <property type="component" value="Unassembled WGS sequence"/>
</dbReference>
<comment type="caution">
    <text evidence="9">The sequence shown here is derived from an EMBL/GenBank/DDBJ whole genome shotgun (WGS) entry which is preliminary data.</text>
</comment>
<dbReference type="GO" id="GO:0042147">
    <property type="term" value="P:retrograde transport, endosome to Golgi"/>
    <property type="evidence" value="ECO:0007669"/>
    <property type="project" value="TreeGrafter"/>
</dbReference>
<dbReference type="PANTHER" id="PTHR14190">
    <property type="entry name" value="SUPPRESSOR OF ACTIN MUTATIONS 2/VACUOLAR PROTEIN SORTING 52"/>
    <property type="match status" value="1"/>
</dbReference>
<sequence length="891" mass="99577">MIADAEWSEFASVELDDAFIESYIRNGGTARASSGDDASRDESLRSGSASMEEILGECSMQSVCDGFVRNFLTDDTMGTLHYLLKDCDSSLKDIADILHRFISSLDTTRQGIEDVRQQLHRVMLQHGNATSAGRAVRTVLQRLLVSPQVVRIITQGGEEELGPQFKHSVQELLCILRKSRRYTNILLVKEDSGCYTAVPAGASAIPVLADAGNRETVQVPLLEFKMYHEQIELLNRLTVLACTKAKRFLAKKIALLSVKNTNVSIQQEHILKPTTFYSRLIDEAVTLLCPSNVGDMSNQTNPESPASLPYCIVKALHSELRRDYYDIMSKLYLERICHYVMTLNLMENTASTANKTAPHKVSAVPWVNELPLITDDEAPSSQSAFELGERAVILQNVFAPPLVPTVEQAKWRLHSYEETFRSLNILLCDAVTHEFIFTFTFFSGDMSVFVDVFKPTIQFIVDYVAEVLLAQNTNNGVWRGLHEQYPQTAVNTVCGNDCYGLLILIRLCHDFNSLMKDVRRLCCLEGFYDSLLLQLWPSFQQTFERQVRALRLADVPTLADSFLRAEDKQGVSDWVARIHPLIKHYAAFTKALVTITSGCGFNGSDTEEGYAKATALANQSVQKDNADGNGATASGTTGVGGDGNKNISSEDDVGFEELQQIAWRIIEEERASDMADSSSRFAVLAGNLSFLRVEVERLLCSVTAQLLETSRCDPDQREHRNLAFLQNNVRYILNEWQEAIRNGGAPMLGPDYSALEELEKTLRSGLVLSIMKHHFPLINRVLQNDEHIDVLAVAEVFHHKWRIELEELCRNVRSLLRDEKCKEELLAQVCTEVLLWNTRFIACLSKATDDAAASGVSTPSSSCFTVTNQQMIQHIRTLAAIAESKDDDEEG</sequence>
<dbReference type="EMBL" id="CZPT02001763">
    <property type="protein sequence ID" value="SCU71956.1"/>
    <property type="molecule type" value="Genomic_DNA"/>
</dbReference>
<dbReference type="GO" id="GO:0000938">
    <property type="term" value="C:GARP complex"/>
    <property type="evidence" value="ECO:0007669"/>
    <property type="project" value="TreeGrafter"/>
</dbReference>
<evidence type="ECO:0000259" key="8">
    <source>
        <dbReference type="Pfam" id="PF20655"/>
    </source>
</evidence>
<proteinExistence type="inferred from homology"/>
<name>A0A1G4II42_TRYEQ</name>
<feature type="domain" description="Vps52 C-terminal" evidence="8">
    <location>
        <begin position="381"/>
        <end position="468"/>
    </location>
</feature>
<dbReference type="GO" id="GO:0005829">
    <property type="term" value="C:cytosol"/>
    <property type="evidence" value="ECO:0007669"/>
    <property type="project" value="GOC"/>
</dbReference>
<dbReference type="Pfam" id="PF20655">
    <property type="entry name" value="Vps52_C"/>
    <property type="match status" value="2"/>
</dbReference>
<dbReference type="VEuPathDB" id="TriTrypDB:TEOVI_000353800"/>
<dbReference type="GO" id="GO:0006896">
    <property type="term" value="P:Golgi to vacuole transport"/>
    <property type="evidence" value="ECO:0007669"/>
    <property type="project" value="TreeGrafter"/>
</dbReference>
<keyword evidence="10" id="KW-1185">Reference proteome</keyword>
<protein>
    <submittedName>
        <fullName evidence="9">Vps52 / Sac2 family, putative</fullName>
    </submittedName>
</protein>
<comment type="subcellular location">
    <subcellularLocation>
        <location evidence="1">Golgi apparatus</location>
        <location evidence="1">trans-Golgi network</location>
    </subcellularLocation>
</comment>
<evidence type="ECO:0000256" key="5">
    <source>
        <dbReference type="ARBA" id="ARBA00023034"/>
    </source>
</evidence>
<organism evidence="9 10">
    <name type="scientific">Trypanosoma equiperdum</name>
    <dbReference type="NCBI Taxonomy" id="5694"/>
    <lineage>
        <taxon>Eukaryota</taxon>
        <taxon>Discoba</taxon>
        <taxon>Euglenozoa</taxon>
        <taxon>Kinetoplastea</taxon>
        <taxon>Metakinetoplastina</taxon>
        <taxon>Trypanosomatida</taxon>
        <taxon>Trypanosomatidae</taxon>
        <taxon>Trypanosoma</taxon>
    </lineage>
</organism>
<feature type="region of interest" description="Disordered" evidence="6">
    <location>
        <begin position="623"/>
        <end position="650"/>
    </location>
</feature>
<evidence type="ECO:0000256" key="6">
    <source>
        <dbReference type="SAM" id="MobiDB-lite"/>
    </source>
</evidence>
<keyword evidence="4" id="KW-0653">Protein transport</keyword>
<evidence type="ECO:0000256" key="2">
    <source>
        <dbReference type="ARBA" id="ARBA00008180"/>
    </source>
</evidence>
<feature type="compositionally biased region" description="Low complexity" evidence="6">
    <location>
        <begin position="627"/>
        <end position="636"/>
    </location>
</feature>
<feature type="domain" description="Vps52 coiled-coil" evidence="7">
    <location>
        <begin position="75"/>
        <end position="278"/>
    </location>
</feature>
<comment type="similarity">
    <text evidence="2">Belongs to the VPS52 family.</text>
</comment>
<evidence type="ECO:0000256" key="4">
    <source>
        <dbReference type="ARBA" id="ARBA00022927"/>
    </source>
</evidence>
<dbReference type="InterPro" id="IPR048361">
    <property type="entry name" value="Vps52_C"/>
</dbReference>
<dbReference type="RefSeq" id="XP_067082528.1">
    <property type="nucleotide sequence ID" value="XM_067226427.1"/>
</dbReference>
<keyword evidence="5" id="KW-0333">Golgi apparatus</keyword>
<accession>A0A1G4II42</accession>
<evidence type="ECO:0000313" key="9">
    <source>
        <dbReference type="EMBL" id="SCU71956.1"/>
    </source>
</evidence>
<dbReference type="GeneID" id="92377478"/>
<feature type="domain" description="Vps52 C-terminal" evidence="8">
    <location>
        <begin position="496"/>
        <end position="597"/>
    </location>
</feature>
<evidence type="ECO:0000313" key="10">
    <source>
        <dbReference type="Proteomes" id="UP000195570"/>
    </source>
</evidence>
<evidence type="ECO:0000256" key="1">
    <source>
        <dbReference type="ARBA" id="ARBA00004601"/>
    </source>
</evidence>
<evidence type="ECO:0000259" key="7">
    <source>
        <dbReference type="Pfam" id="PF04129"/>
    </source>
</evidence>
<dbReference type="PANTHER" id="PTHR14190:SF7">
    <property type="entry name" value="VACUOLAR PROTEIN SORTING-ASSOCIATED PROTEIN 52 HOMOLOG"/>
    <property type="match status" value="1"/>
</dbReference>
<evidence type="ECO:0000256" key="3">
    <source>
        <dbReference type="ARBA" id="ARBA00022448"/>
    </source>
</evidence>
<dbReference type="GO" id="GO:0015031">
    <property type="term" value="P:protein transport"/>
    <property type="evidence" value="ECO:0007669"/>
    <property type="project" value="UniProtKB-KW"/>
</dbReference>